<comment type="caution">
    <text evidence="1">The sequence shown here is derived from an EMBL/GenBank/DDBJ whole genome shotgun (WGS) entry which is preliminary data.</text>
</comment>
<name>A0A8J2KLZ7_9HEXA</name>
<evidence type="ECO:0000313" key="1">
    <source>
        <dbReference type="EMBL" id="CAG7728335.1"/>
    </source>
</evidence>
<proteinExistence type="predicted"/>
<feature type="non-terminal residue" evidence="1">
    <location>
        <position position="1"/>
    </location>
</feature>
<reference evidence="1" key="1">
    <citation type="submission" date="2021-06" db="EMBL/GenBank/DDBJ databases">
        <authorList>
            <person name="Hodson N. C."/>
            <person name="Mongue J. A."/>
            <person name="Jaron S. K."/>
        </authorList>
    </citation>
    <scope>NUCLEOTIDE SEQUENCE</scope>
</reference>
<dbReference type="EMBL" id="CAJVCH010162176">
    <property type="protein sequence ID" value="CAG7728335.1"/>
    <property type="molecule type" value="Genomic_DNA"/>
</dbReference>
<keyword evidence="2" id="KW-1185">Reference proteome</keyword>
<protein>
    <submittedName>
        <fullName evidence="1">Uncharacterized protein</fullName>
    </submittedName>
</protein>
<dbReference type="AlphaFoldDB" id="A0A8J2KLZ7"/>
<organism evidence="1 2">
    <name type="scientific">Allacma fusca</name>
    <dbReference type="NCBI Taxonomy" id="39272"/>
    <lineage>
        <taxon>Eukaryota</taxon>
        <taxon>Metazoa</taxon>
        <taxon>Ecdysozoa</taxon>
        <taxon>Arthropoda</taxon>
        <taxon>Hexapoda</taxon>
        <taxon>Collembola</taxon>
        <taxon>Symphypleona</taxon>
        <taxon>Sminthuridae</taxon>
        <taxon>Allacma</taxon>
    </lineage>
</organism>
<dbReference type="Proteomes" id="UP000708208">
    <property type="component" value="Unassembled WGS sequence"/>
</dbReference>
<evidence type="ECO:0000313" key="2">
    <source>
        <dbReference type="Proteomes" id="UP000708208"/>
    </source>
</evidence>
<dbReference type="OrthoDB" id="10622561at2759"/>
<accession>A0A8J2KLZ7</accession>
<sequence>ESRPPVLSRIVRVNRGPTIPSSEEEATLRLKSPVYQLRFRPNRLSQFHGYPTLGGPGKAAFLNGIASHPPQHHNPQPAAATMDIDESLPGDNQQLPTFTPYIGARALSNMGKFFEHLRENIEALKGTDSDADMEERLFANKVNADDSRAFDWDWDESSEFPSDFAYQHFAEGANTGSAPLTIKWQPPASGFLHRNNRVSSSKFINDADFKRPKFNPSWVKMGLGRRR</sequence>
<gene>
    <name evidence="1" type="ORF">AFUS01_LOCUS17122</name>
</gene>